<name>A0ABQ0L6F0_MYCCL</name>
<dbReference type="Gene3D" id="3.30.70.270">
    <property type="match status" value="2"/>
</dbReference>
<evidence type="ECO:0000313" key="5">
    <source>
        <dbReference type="EMBL" id="GAT45999.1"/>
    </source>
</evidence>
<evidence type="ECO:0000313" key="6">
    <source>
        <dbReference type="Proteomes" id="UP000815677"/>
    </source>
</evidence>
<evidence type="ECO:0000256" key="1">
    <source>
        <dbReference type="ARBA" id="ARBA00023268"/>
    </source>
</evidence>
<feature type="compositionally biased region" description="Acidic residues" evidence="2">
    <location>
        <begin position="1128"/>
        <end position="1140"/>
    </location>
</feature>
<dbReference type="SUPFAM" id="SSF53098">
    <property type="entry name" value="Ribonuclease H-like"/>
    <property type="match status" value="1"/>
</dbReference>
<dbReference type="Gene3D" id="3.10.10.10">
    <property type="entry name" value="HIV Type 1 Reverse Transcriptase, subunit A, domain 1"/>
    <property type="match status" value="1"/>
</dbReference>
<keyword evidence="6" id="KW-1185">Reference proteome</keyword>
<dbReference type="EMBL" id="DF842035">
    <property type="protein sequence ID" value="GAT45999.1"/>
    <property type="molecule type" value="Genomic_DNA"/>
</dbReference>
<feature type="domain" description="Integrase zinc-binding" evidence="4">
    <location>
        <begin position="752"/>
        <end position="801"/>
    </location>
</feature>
<dbReference type="InterPro" id="IPR043128">
    <property type="entry name" value="Rev_trsase/Diguanyl_cyclase"/>
</dbReference>
<dbReference type="Pfam" id="PF17921">
    <property type="entry name" value="Integrase_H2C2"/>
    <property type="match status" value="1"/>
</dbReference>
<feature type="region of interest" description="Disordered" evidence="2">
    <location>
        <begin position="13"/>
        <end position="54"/>
    </location>
</feature>
<evidence type="ECO:0000259" key="3">
    <source>
        <dbReference type="Pfam" id="PF17919"/>
    </source>
</evidence>
<dbReference type="InterPro" id="IPR036397">
    <property type="entry name" value="RNaseH_sf"/>
</dbReference>
<feature type="region of interest" description="Disordered" evidence="2">
    <location>
        <begin position="609"/>
        <end position="631"/>
    </location>
</feature>
<dbReference type="PANTHER" id="PTHR37984:SF5">
    <property type="entry name" value="PROTEIN NYNRIN-LIKE"/>
    <property type="match status" value="1"/>
</dbReference>
<feature type="compositionally biased region" description="Low complexity" evidence="2">
    <location>
        <begin position="28"/>
        <end position="41"/>
    </location>
</feature>
<dbReference type="Gene3D" id="1.10.340.70">
    <property type="match status" value="1"/>
</dbReference>
<accession>A0ABQ0L6F0</accession>
<gene>
    <name evidence="5" type="ORF">MCHLO_03546</name>
</gene>
<dbReference type="PANTHER" id="PTHR37984">
    <property type="entry name" value="PROTEIN CBG26694"/>
    <property type="match status" value="1"/>
</dbReference>
<keyword evidence="1" id="KW-0511">Multifunctional enzyme</keyword>
<dbReference type="InterPro" id="IPR043502">
    <property type="entry name" value="DNA/RNA_pol_sf"/>
</dbReference>
<dbReference type="InterPro" id="IPR041588">
    <property type="entry name" value="Integrase_H2C2"/>
</dbReference>
<protein>
    <submittedName>
        <fullName evidence="5">DNA/RNA polymerase</fullName>
    </submittedName>
</protein>
<proteinExistence type="predicted"/>
<evidence type="ECO:0000256" key="2">
    <source>
        <dbReference type="SAM" id="MobiDB-lite"/>
    </source>
</evidence>
<feature type="domain" description="Reverse transcriptase/retrotransposon-derived protein RNase H-like" evidence="3">
    <location>
        <begin position="463"/>
        <end position="562"/>
    </location>
</feature>
<dbReference type="InterPro" id="IPR041577">
    <property type="entry name" value="RT_RNaseH_2"/>
</dbReference>
<dbReference type="CDD" id="cd01647">
    <property type="entry name" value="RT_LTR"/>
    <property type="match status" value="1"/>
</dbReference>
<feature type="region of interest" description="Disordered" evidence="2">
    <location>
        <begin position="1127"/>
        <end position="1152"/>
    </location>
</feature>
<evidence type="ECO:0000259" key="4">
    <source>
        <dbReference type="Pfam" id="PF17921"/>
    </source>
</evidence>
<sequence length="1152" mass="130231">MFAHTVVQPAYDTHPVRDSTPANMFTCSPSPSSIPSPSAIPSSPPPVSPSPPAAETYAKKKYKPVAQKVKPVLGTLPEKFRIVRHIDGEPLADIPTLNPNPPPFVPTERYTAERRDIIDAAHPGEFLQPEERKLMHHFMTLQRDGFAWNDSERGKFRPEYFPPVDIPVVPHTPWVQRNIPIPPGIYDEVCRVIKTKMAAGVYEPSNSSYRSRWFCVVKKDGASLRLVHSLEPLNAVTIAHSGVPPFTDQLAEHFAGRACGGMLDLYVGYDERLLAESSRDYTTFQTPFGALRLVTLPMGWTNSVPIFHDDVTFILQPVIPRLTIPYIDDVPARGPASRYQLADGTYEAIPENPGIRRFVWEHFDGLNQIVQLMKYAGGTFSGPKAILCAERITVLGHVCTFEGRIPDESRVAKIANWGPCRDLSEVRAFLGTIGVVRMFIRNFSRRAHALISLTKKDAPFTFGQAQIDAQEDLKQALIHSPALRPLDYASGAPVILSVDTSYLAVGFILSQCDPADPSRRFYARFGSITLNDRESRFSQPKLELYGLFRALRSWKSYLIGLRNLVVEVDARYIKGMLANPDLAPSASINRWILAILTFQFTLVHVPGVSHRPDGLSRRPGQPGDQPEPDDDFDDWIDQVHGFMNMISDSPYARRPQYSIAAYAEDLVPDGQLPPESLSYDAVPRSDAARLADYRVDLVRIWHDHLEQPRDLSDIQYQTFVRYCMEFYLSEGRLWRKDPDGRHKLVVIPDRRLFVLRSAHDDIGHKGFFATRALVSERFWWPHLADDIRWYLKTCVLCQQRQLRKISIPPVVAVPAPIFSKVYMDTMHLPTSGGFRYIVQGRCSLIHYPEFRRLRRETARTLGDWIFEDILCRWGTLCEIVSDNGTPFVKALVYLEKRYHVRHIRISGYNSRANLAERPHFDVRQALFKAADGDQSKWAGVAHSVFWAERVTVRRIMGCSPYFAATGTHPLLPLDIAEATYLLPPPTSVVSTTDLIASRAVALQKRREHLSQLHSDVYAARLLAAHRFELEHAAIIRDFDFQRGALVLMRNTAIEKSLNRKMRARYLGPLVVISRNRGGAYILAELDGAVLDRPIAAFRVIPFFARQTIPLPPLDQFVDISTARLRELEESEESDPEDDEMVLGVGAEAEAED</sequence>
<feature type="compositionally biased region" description="Pro residues" evidence="2">
    <location>
        <begin position="42"/>
        <end position="52"/>
    </location>
</feature>
<reference evidence="5" key="1">
    <citation type="submission" date="2014-09" db="EMBL/GenBank/DDBJ databases">
        <title>Genome sequence of the luminous mushroom Mycena chlorophos for searching fungal bioluminescence genes.</title>
        <authorList>
            <person name="Tanaka Y."/>
            <person name="Kasuga D."/>
            <person name="Oba Y."/>
            <person name="Hase S."/>
            <person name="Sato K."/>
            <person name="Oba Y."/>
            <person name="Sakakibara Y."/>
        </authorList>
    </citation>
    <scope>NUCLEOTIDE SEQUENCE</scope>
</reference>
<dbReference type="InterPro" id="IPR050951">
    <property type="entry name" value="Retrovirus_Pol_polyprotein"/>
</dbReference>
<dbReference type="Pfam" id="PF17919">
    <property type="entry name" value="RT_RNaseH_2"/>
    <property type="match status" value="1"/>
</dbReference>
<dbReference type="InterPro" id="IPR012337">
    <property type="entry name" value="RNaseH-like_sf"/>
</dbReference>
<dbReference type="Gene3D" id="3.30.420.10">
    <property type="entry name" value="Ribonuclease H-like superfamily/Ribonuclease H"/>
    <property type="match status" value="1"/>
</dbReference>
<organism evidence="5 6">
    <name type="scientific">Mycena chlorophos</name>
    <name type="common">Agaric fungus</name>
    <name type="synonym">Agaricus chlorophos</name>
    <dbReference type="NCBI Taxonomy" id="658473"/>
    <lineage>
        <taxon>Eukaryota</taxon>
        <taxon>Fungi</taxon>
        <taxon>Dikarya</taxon>
        <taxon>Basidiomycota</taxon>
        <taxon>Agaricomycotina</taxon>
        <taxon>Agaricomycetes</taxon>
        <taxon>Agaricomycetidae</taxon>
        <taxon>Agaricales</taxon>
        <taxon>Marasmiineae</taxon>
        <taxon>Mycenaceae</taxon>
        <taxon>Mycena</taxon>
    </lineage>
</organism>
<dbReference type="Proteomes" id="UP000815677">
    <property type="component" value="Unassembled WGS sequence"/>
</dbReference>
<dbReference type="SUPFAM" id="SSF56672">
    <property type="entry name" value="DNA/RNA polymerases"/>
    <property type="match status" value="1"/>
</dbReference>